<dbReference type="PANTHER" id="PTHR33337">
    <property type="entry name" value="GFA DOMAIN-CONTAINING PROTEIN"/>
    <property type="match status" value="1"/>
</dbReference>
<evidence type="ECO:0000313" key="6">
    <source>
        <dbReference type="EMBL" id="KAK0383957.1"/>
    </source>
</evidence>
<dbReference type="SUPFAM" id="SSF51316">
    <property type="entry name" value="Mss4-like"/>
    <property type="match status" value="2"/>
</dbReference>
<dbReference type="Gene3D" id="3.90.1590.10">
    <property type="entry name" value="glutathione-dependent formaldehyde- activating enzyme (gfa)"/>
    <property type="match status" value="2"/>
</dbReference>
<dbReference type="Pfam" id="PF04828">
    <property type="entry name" value="GFA"/>
    <property type="match status" value="1"/>
</dbReference>
<dbReference type="PANTHER" id="PTHR33337:SF31">
    <property type="entry name" value="DUF636 DOMAIN PROTEIN (AFU_ORTHOLOGUE AFUA_2G12650)"/>
    <property type="match status" value="1"/>
</dbReference>
<dbReference type="EMBL" id="JAPDFR010000008">
    <property type="protein sequence ID" value="KAK0383957.1"/>
    <property type="molecule type" value="Genomic_DNA"/>
</dbReference>
<keyword evidence="4" id="KW-0456">Lyase</keyword>
<proteinExistence type="inferred from homology"/>
<protein>
    <recommendedName>
        <fullName evidence="5">CENP-V/GFA domain-containing protein</fullName>
    </recommendedName>
</protein>
<comment type="similarity">
    <text evidence="1">Belongs to the Gfa family.</text>
</comment>
<evidence type="ECO:0000259" key="5">
    <source>
        <dbReference type="PROSITE" id="PS51891"/>
    </source>
</evidence>
<keyword evidence="2" id="KW-0479">Metal-binding</keyword>
<keyword evidence="7" id="KW-1185">Reference proteome</keyword>
<comment type="caution">
    <text evidence="6">The sequence shown here is derived from an EMBL/GenBank/DDBJ whole genome shotgun (WGS) entry which is preliminary data.</text>
</comment>
<reference evidence="6" key="1">
    <citation type="submission" date="2022-10" db="EMBL/GenBank/DDBJ databases">
        <title>Determination and structural analysis of whole genome sequence of Sarocladium strictum F4-1.</title>
        <authorList>
            <person name="Hu L."/>
            <person name="Jiang Y."/>
        </authorList>
    </citation>
    <scope>NUCLEOTIDE SEQUENCE</scope>
    <source>
        <strain evidence="6">F4-1</strain>
    </source>
</reference>
<evidence type="ECO:0000256" key="2">
    <source>
        <dbReference type="ARBA" id="ARBA00022723"/>
    </source>
</evidence>
<dbReference type="InterPro" id="IPR006913">
    <property type="entry name" value="CENP-V/GFA"/>
</dbReference>
<evidence type="ECO:0000256" key="1">
    <source>
        <dbReference type="ARBA" id="ARBA00005495"/>
    </source>
</evidence>
<evidence type="ECO:0000256" key="3">
    <source>
        <dbReference type="ARBA" id="ARBA00022833"/>
    </source>
</evidence>
<gene>
    <name evidence="6" type="ORF">NLU13_8046</name>
</gene>
<dbReference type="GO" id="GO:0016846">
    <property type="term" value="F:carbon-sulfur lyase activity"/>
    <property type="evidence" value="ECO:0007669"/>
    <property type="project" value="InterPro"/>
</dbReference>
<sequence>MSKLLEAKCLCGSVHFQVEVPESVLPLSAYLCHCSICRYSTGAPCIFHTVLPPDAKRTFVAPSSMDNLDSWPVGLQSWKFCSTCGCHITAVSPEGAPGLVRINKQLFTKSAKGGGISEMCSEIRGEEIASWNPPDHSPNAKLVESKQEFGPDGEERLRVECACGGVSFTIRRPDKTVLEDEHWKKYVYPHDKSKWSATFDLCSDCRIANSTHVVGWMLLPRVYCEPEIGPDLKIGTMKTYESSHGVVRSFCGTCSATFFYTCSERSPSADRQVVDLATGVLRAPEGVMAENWLGWRSRVAWQDDGVKYDRDFAEALQVGMKQWVTKEYGTEFDREI</sequence>
<dbReference type="AlphaFoldDB" id="A0AA39L4L5"/>
<evidence type="ECO:0000256" key="4">
    <source>
        <dbReference type="ARBA" id="ARBA00023239"/>
    </source>
</evidence>
<organism evidence="6 7">
    <name type="scientific">Sarocladium strictum</name>
    <name type="common">Black bundle disease fungus</name>
    <name type="synonym">Acremonium strictum</name>
    <dbReference type="NCBI Taxonomy" id="5046"/>
    <lineage>
        <taxon>Eukaryota</taxon>
        <taxon>Fungi</taxon>
        <taxon>Dikarya</taxon>
        <taxon>Ascomycota</taxon>
        <taxon>Pezizomycotina</taxon>
        <taxon>Sordariomycetes</taxon>
        <taxon>Hypocreomycetidae</taxon>
        <taxon>Hypocreales</taxon>
        <taxon>Sarocladiaceae</taxon>
        <taxon>Sarocladium</taxon>
    </lineage>
</organism>
<dbReference type="Proteomes" id="UP001175261">
    <property type="component" value="Unassembled WGS sequence"/>
</dbReference>
<name>A0AA39L4L5_SARSR</name>
<keyword evidence="3" id="KW-0862">Zinc</keyword>
<dbReference type="InterPro" id="IPR011057">
    <property type="entry name" value="Mss4-like_sf"/>
</dbReference>
<evidence type="ECO:0000313" key="7">
    <source>
        <dbReference type="Proteomes" id="UP001175261"/>
    </source>
</evidence>
<accession>A0AA39L4L5</accession>
<dbReference type="GO" id="GO:0046872">
    <property type="term" value="F:metal ion binding"/>
    <property type="evidence" value="ECO:0007669"/>
    <property type="project" value="UniProtKB-KW"/>
</dbReference>
<feature type="domain" description="CENP-V/GFA" evidence="5">
    <location>
        <begin position="5"/>
        <end position="132"/>
    </location>
</feature>
<dbReference type="PROSITE" id="PS51891">
    <property type="entry name" value="CENP_V_GFA"/>
    <property type="match status" value="1"/>
</dbReference>